<keyword evidence="3" id="KW-1185">Reference proteome</keyword>
<dbReference type="OrthoDB" id="3240817at2759"/>
<organism evidence="2 3">
    <name type="scientific">Ephemerocybe angulata</name>
    <dbReference type="NCBI Taxonomy" id="980116"/>
    <lineage>
        <taxon>Eukaryota</taxon>
        <taxon>Fungi</taxon>
        <taxon>Dikarya</taxon>
        <taxon>Basidiomycota</taxon>
        <taxon>Agaricomycotina</taxon>
        <taxon>Agaricomycetes</taxon>
        <taxon>Agaricomycetidae</taxon>
        <taxon>Agaricales</taxon>
        <taxon>Agaricineae</taxon>
        <taxon>Psathyrellaceae</taxon>
        <taxon>Ephemerocybe</taxon>
    </lineage>
</organism>
<dbReference type="EMBL" id="JACGCI010000050">
    <property type="protein sequence ID" value="KAF6751437.1"/>
    <property type="molecule type" value="Genomic_DNA"/>
</dbReference>
<protein>
    <recommendedName>
        <fullName evidence="1">Reverse transcriptase domain-containing protein</fullName>
    </recommendedName>
</protein>
<dbReference type="InterPro" id="IPR000477">
    <property type="entry name" value="RT_dom"/>
</dbReference>
<evidence type="ECO:0000259" key="1">
    <source>
        <dbReference type="PROSITE" id="PS50878"/>
    </source>
</evidence>
<feature type="domain" description="Reverse transcriptase" evidence="1">
    <location>
        <begin position="1"/>
        <end position="132"/>
    </location>
</feature>
<comment type="caution">
    <text evidence="2">The sequence shown here is derived from an EMBL/GenBank/DDBJ whole genome shotgun (WGS) entry which is preliminary data.</text>
</comment>
<evidence type="ECO:0000313" key="3">
    <source>
        <dbReference type="Proteomes" id="UP000521943"/>
    </source>
</evidence>
<accession>A0A8H6HS98</accession>
<sequence>MTYVVRHQSELSEAFSALMGILAGDTSSPILWIIFLSDLIFEPDVDDIDLSGVPVSNMEQADDIILMSTTPEGLQRKMNTLWRWCGVNAMIVNAIKSMVMVFGPSPRAEAPFFFGPDEVAVVTETIYVGFHLTSEGRNMFKPHYTLKAGKAQTIANGILGLHKMIGSLNPWEARRLYMALVDPHITHGCEMIVDTPESMRLLSLLEDKQKSFIRRILGLHSRCVLALLFSETAIIPLRYRRVILALGYLRYLLDSPADRLARCALMDSIDLLMSGKPSWIGDLLHSLQKLPIPVYVQNPHSLTGDDIGDIVNRVRKSMQDDLLHAINSMEGLYLLRNRLEPPERVGDQPQVIALKFRHYLSVPSLKHRVALTKLLTGSHELAVERLKWARTETGDKIDLPRERRLCRFCLTHAESPEHALLECVANRDLVETRRVFWEKMRREIITLPLMPHDFVSLTEALKSIVAHRHTIRLVAKFAHQVLSIYSTVALYIPPLGI</sequence>
<dbReference type="Proteomes" id="UP000521943">
    <property type="component" value="Unassembled WGS sequence"/>
</dbReference>
<dbReference type="PROSITE" id="PS50878">
    <property type="entry name" value="RT_POL"/>
    <property type="match status" value="1"/>
</dbReference>
<dbReference type="AlphaFoldDB" id="A0A8H6HS98"/>
<gene>
    <name evidence="2" type="ORF">DFP72DRAFT_816580</name>
</gene>
<evidence type="ECO:0000313" key="2">
    <source>
        <dbReference type="EMBL" id="KAF6751437.1"/>
    </source>
</evidence>
<proteinExistence type="predicted"/>
<reference evidence="2 3" key="1">
    <citation type="submission" date="2020-07" db="EMBL/GenBank/DDBJ databases">
        <title>Comparative genomics of pyrophilous fungi reveals a link between fire events and developmental genes.</title>
        <authorList>
            <consortium name="DOE Joint Genome Institute"/>
            <person name="Steindorff A.S."/>
            <person name="Carver A."/>
            <person name="Calhoun S."/>
            <person name="Stillman K."/>
            <person name="Liu H."/>
            <person name="Lipzen A."/>
            <person name="Pangilinan J."/>
            <person name="Labutti K."/>
            <person name="Bruns T.D."/>
            <person name="Grigoriev I.V."/>
        </authorList>
    </citation>
    <scope>NUCLEOTIDE SEQUENCE [LARGE SCALE GENOMIC DNA]</scope>
    <source>
        <strain evidence="2 3">CBS 144469</strain>
    </source>
</reference>
<name>A0A8H6HS98_9AGAR</name>